<sequence>MALTWWSAGSAASSRYRSDPAGISAMRPLASWCTPQPYRLARWQQPAQPPMTTWCERCCDTAAQRAEVITATLRGRLVQPDREVHIGLLVF</sequence>
<comment type="caution">
    <text evidence="1">The sequence shown here is derived from an EMBL/GenBank/DDBJ whole genome shotgun (WGS) entry which is preliminary data.</text>
</comment>
<proteinExistence type="predicted"/>
<reference evidence="1 2" key="1">
    <citation type="submission" date="2019-03" db="EMBL/GenBank/DDBJ databases">
        <title>Draft genome sequences of novel Actinobacteria.</title>
        <authorList>
            <person name="Sahin N."/>
            <person name="Ay H."/>
            <person name="Saygin H."/>
        </authorList>
    </citation>
    <scope>NUCLEOTIDE SEQUENCE [LARGE SCALE GENOMIC DNA]</scope>
    <source>
        <strain evidence="1 2">16K404</strain>
    </source>
</reference>
<dbReference type="Proteomes" id="UP000294744">
    <property type="component" value="Unassembled WGS sequence"/>
</dbReference>
<accession>A0A4V2Y6E4</accession>
<keyword evidence="2" id="KW-1185">Reference proteome</keyword>
<gene>
    <name evidence="1" type="ORF">E1161_25095</name>
</gene>
<dbReference type="EMBL" id="SMKV01000051">
    <property type="protein sequence ID" value="TDC87735.1"/>
    <property type="molecule type" value="Genomic_DNA"/>
</dbReference>
<organism evidence="1 2">
    <name type="scientific">Saccharopolyspora aridisoli</name>
    <dbReference type="NCBI Taxonomy" id="2530385"/>
    <lineage>
        <taxon>Bacteria</taxon>
        <taxon>Bacillati</taxon>
        <taxon>Actinomycetota</taxon>
        <taxon>Actinomycetes</taxon>
        <taxon>Pseudonocardiales</taxon>
        <taxon>Pseudonocardiaceae</taxon>
        <taxon>Saccharopolyspora</taxon>
    </lineage>
</organism>
<evidence type="ECO:0000313" key="2">
    <source>
        <dbReference type="Proteomes" id="UP000294744"/>
    </source>
</evidence>
<protein>
    <submittedName>
        <fullName evidence="1">Uncharacterized protein</fullName>
    </submittedName>
</protein>
<dbReference type="AlphaFoldDB" id="A0A4V2Y6E4"/>
<name>A0A4V2Y6E4_9PSEU</name>
<evidence type="ECO:0000313" key="1">
    <source>
        <dbReference type="EMBL" id="TDC87735.1"/>
    </source>
</evidence>